<feature type="transmembrane region" description="Helical" evidence="1">
    <location>
        <begin position="137"/>
        <end position="157"/>
    </location>
</feature>
<feature type="transmembrane region" description="Helical" evidence="1">
    <location>
        <begin position="102"/>
        <end position="125"/>
    </location>
</feature>
<keyword evidence="1" id="KW-0472">Membrane</keyword>
<feature type="transmembrane region" description="Helical" evidence="1">
    <location>
        <begin position="66"/>
        <end position="90"/>
    </location>
</feature>
<evidence type="ECO:0000313" key="4">
    <source>
        <dbReference type="Proteomes" id="UP000003861"/>
    </source>
</evidence>
<gene>
    <name evidence="3" type="ORF">HLRTI_003403</name>
</gene>
<dbReference type="Proteomes" id="UP000003861">
    <property type="component" value="Unassembled WGS sequence"/>
</dbReference>
<feature type="transmembrane region" description="Helical" evidence="1">
    <location>
        <begin position="163"/>
        <end position="183"/>
    </location>
</feature>
<dbReference type="EMBL" id="AFNT02000066">
    <property type="protein sequence ID" value="ERJ04620.1"/>
    <property type="molecule type" value="Genomic_DNA"/>
</dbReference>
<keyword evidence="1" id="KW-1133">Transmembrane helix</keyword>
<comment type="caution">
    <text evidence="3">The sequence shown here is derived from an EMBL/GenBank/DDBJ whole genome shotgun (WGS) entry which is preliminary data.</text>
</comment>
<accession>U2F2K2</accession>
<keyword evidence="1" id="KW-0812">Transmembrane</keyword>
<dbReference type="AlphaFoldDB" id="U2F2K2"/>
<sequence length="191" mass="20693">MPLRPEGVVEHFTGVVCAGSTANQPLQGSCEPNTFHQTSMFSSMALQTARQMFSVDSVDFTETRMFLLGSVQAVLTAILFGLIFFLVAATRIVTLEPAPESAILSILLGVVPAVVFGAGLPYLVQRREYFNRLNNSVPARAVITSVTLGTYVGLFFYHPATSLIYAVVYLLSRIVILVGIYGGSRIKARLA</sequence>
<evidence type="ECO:0000256" key="1">
    <source>
        <dbReference type="SAM" id="Phobius"/>
    </source>
</evidence>
<dbReference type="Pfam" id="PF26402">
    <property type="entry name" value="DUF8100"/>
    <property type="match status" value="1"/>
</dbReference>
<proteinExistence type="predicted"/>
<reference evidence="3 4" key="1">
    <citation type="journal article" date="2011" name="J. Bacteriol.">
        <title>Genome sequence of Halorhabdus tiamatea, the first archaeon isolated from a deep-sea anoxic brine lake.</title>
        <authorList>
            <person name="Antunes A."/>
            <person name="Alam I."/>
            <person name="Bajic V.B."/>
            <person name="Stingl U."/>
        </authorList>
    </citation>
    <scope>NUCLEOTIDE SEQUENCE [LARGE SCALE GENOMIC DNA]</scope>
    <source>
        <strain evidence="3 4">SARL4B</strain>
    </source>
</reference>
<evidence type="ECO:0000313" key="3">
    <source>
        <dbReference type="EMBL" id="ERJ04620.1"/>
    </source>
</evidence>
<reference evidence="3 4" key="2">
    <citation type="journal article" date="2013" name="PLoS ONE">
        <title>INDIGO - INtegrated Data Warehouse of MIcrobial GenOmes with Examples from the Red Sea Extremophiles.</title>
        <authorList>
            <person name="Alam I."/>
            <person name="Antunes A."/>
            <person name="Kamau A.A."/>
            <person name="Ba Alawi W."/>
            <person name="Kalkatawi M."/>
            <person name="Stingl U."/>
            <person name="Bajic V.B."/>
        </authorList>
    </citation>
    <scope>NUCLEOTIDE SEQUENCE [LARGE SCALE GENOMIC DNA]</scope>
    <source>
        <strain evidence="3 4">SARL4B</strain>
    </source>
</reference>
<feature type="domain" description="DUF8100" evidence="2">
    <location>
        <begin position="47"/>
        <end position="188"/>
    </location>
</feature>
<organism evidence="3 4">
    <name type="scientific">Halorhabdus tiamatea SARL4B</name>
    <dbReference type="NCBI Taxonomy" id="1033806"/>
    <lineage>
        <taxon>Archaea</taxon>
        <taxon>Methanobacteriati</taxon>
        <taxon>Methanobacteriota</taxon>
        <taxon>Stenosarchaea group</taxon>
        <taxon>Halobacteria</taxon>
        <taxon>Halobacteriales</taxon>
        <taxon>Haloarculaceae</taxon>
        <taxon>Halorhabdus</taxon>
    </lineage>
</organism>
<evidence type="ECO:0000259" key="2">
    <source>
        <dbReference type="Pfam" id="PF26402"/>
    </source>
</evidence>
<protein>
    <recommendedName>
        <fullName evidence="2">DUF8100 domain-containing protein</fullName>
    </recommendedName>
</protein>
<name>U2F2K2_9EURY</name>
<dbReference type="InterPro" id="IPR058413">
    <property type="entry name" value="DUF8100"/>
</dbReference>